<name>A0A4Y2PX79_ARAVE</name>
<evidence type="ECO:0000313" key="3">
    <source>
        <dbReference type="Proteomes" id="UP000499080"/>
    </source>
</evidence>
<feature type="compositionally biased region" description="Basic residues" evidence="1">
    <location>
        <begin position="17"/>
        <end position="28"/>
    </location>
</feature>
<organism evidence="2 3">
    <name type="scientific">Araneus ventricosus</name>
    <name type="common">Orbweaver spider</name>
    <name type="synonym">Epeira ventricosa</name>
    <dbReference type="NCBI Taxonomy" id="182803"/>
    <lineage>
        <taxon>Eukaryota</taxon>
        <taxon>Metazoa</taxon>
        <taxon>Ecdysozoa</taxon>
        <taxon>Arthropoda</taxon>
        <taxon>Chelicerata</taxon>
        <taxon>Arachnida</taxon>
        <taxon>Araneae</taxon>
        <taxon>Araneomorphae</taxon>
        <taxon>Entelegynae</taxon>
        <taxon>Araneoidea</taxon>
        <taxon>Araneidae</taxon>
        <taxon>Araneus</taxon>
    </lineage>
</organism>
<evidence type="ECO:0000256" key="1">
    <source>
        <dbReference type="SAM" id="MobiDB-lite"/>
    </source>
</evidence>
<feature type="region of interest" description="Disordered" evidence="1">
    <location>
        <begin position="17"/>
        <end position="43"/>
    </location>
</feature>
<comment type="caution">
    <text evidence="2">The sequence shown here is derived from an EMBL/GenBank/DDBJ whole genome shotgun (WGS) entry which is preliminary data.</text>
</comment>
<protein>
    <submittedName>
        <fullName evidence="2">Uncharacterized protein</fullName>
    </submittedName>
</protein>
<proteinExistence type="predicted"/>
<reference evidence="2 3" key="1">
    <citation type="journal article" date="2019" name="Sci. Rep.">
        <title>Orb-weaving spider Araneus ventricosus genome elucidates the spidroin gene catalogue.</title>
        <authorList>
            <person name="Kono N."/>
            <person name="Nakamura H."/>
            <person name="Ohtoshi R."/>
            <person name="Moran D.A.P."/>
            <person name="Shinohara A."/>
            <person name="Yoshida Y."/>
            <person name="Fujiwara M."/>
            <person name="Mori M."/>
            <person name="Tomita M."/>
            <person name="Arakawa K."/>
        </authorList>
    </citation>
    <scope>NUCLEOTIDE SEQUENCE [LARGE SCALE GENOMIC DNA]</scope>
</reference>
<dbReference type="AlphaFoldDB" id="A0A4Y2PX79"/>
<evidence type="ECO:0000313" key="2">
    <source>
        <dbReference type="EMBL" id="GBN54867.1"/>
    </source>
</evidence>
<dbReference type="EMBL" id="BGPR01012162">
    <property type="protein sequence ID" value="GBN54867.1"/>
    <property type="molecule type" value="Genomic_DNA"/>
</dbReference>
<dbReference type="Proteomes" id="UP000499080">
    <property type="component" value="Unassembled WGS sequence"/>
</dbReference>
<keyword evidence="3" id="KW-1185">Reference proteome</keyword>
<gene>
    <name evidence="2" type="ORF">AVEN_86519_1</name>
</gene>
<sequence length="120" mass="13989">MGSYIEDVEKAAENKYRHPILKMGKSRQNKISPPGPILKMKRRQKTKYRQWGPILKMLKKCQNKNTSPMGPVSMWKKAKTKLSPVTLHIEAAPKRITKRQAYRNELQMHLIQSDCDENDV</sequence>
<accession>A0A4Y2PX79</accession>